<sequence>MEDIRIISSDPHGEDLVVLLGFPGSGLVGSIALAHMIDELEFEHIGNITSKYFPPLAMMVDGIVNAPMRIFQKDQYVLIVSDVPIHPAICYEVGNGILEWLSPFPVSKVVVVAGIVTNDVEKRVFGVATEKSGLELIREKTEILPMGSITGIAGTVLTECKVNGLLAIGLMGESVNAPDPRAAAAVMKVLNELFAFNVSIDPLIEQATEIEASLQQMAEQVEQAEQQPVKKEHLPMYG</sequence>
<accession>A0A9Q4KUG9</accession>
<dbReference type="PANTHER" id="PTHR35610">
    <property type="entry name" value="3-ISOPROPYLMALATE DEHYDRATASE-RELATED"/>
    <property type="match status" value="1"/>
</dbReference>
<dbReference type="AlphaFoldDB" id="A0A9Q4KUG9"/>
<dbReference type="NCBIfam" id="TIGR00161">
    <property type="entry name" value="proteasome assembly chaperone family protein"/>
    <property type="match status" value="1"/>
</dbReference>
<evidence type="ECO:0000313" key="1">
    <source>
        <dbReference type="EMBL" id="MDE4909077.1"/>
    </source>
</evidence>
<name>A0A9Q4KUG9_9EURY</name>
<dbReference type="RefSeq" id="WP_274925681.1">
    <property type="nucleotide sequence ID" value="NZ_JAKELO010000002.1"/>
</dbReference>
<keyword evidence="1" id="KW-0647">Proteasome</keyword>
<comment type="caution">
    <text evidence="1">The sequence shown here is derived from an EMBL/GenBank/DDBJ whole genome shotgun (WGS) entry which is preliminary data.</text>
</comment>
<dbReference type="InterPro" id="IPR038389">
    <property type="entry name" value="PSMG2_sf"/>
</dbReference>
<gene>
    <name evidence="1" type="ORF">L0665_10695</name>
</gene>
<dbReference type="InterPro" id="IPR019151">
    <property type="entry name" value="Proteasome_assmbl_chaperone_2"/>
</dbReference>
<dbReference type="Proteomes" id="UP001143747">
    <property type="component" value="Unassembled WGS sequence"/>
</dbReference>
<organism evidence="1 2">
    <name type="scientific">Methanogenium marinum</name>
    <dbReference type="NCBI Taxonomy" id="348610"/>
    <lineage>
        <taxon>Archaea</taxon>
        <taxon>Methanobacteriati</taxon>
        <taxon>Methanobacteriota</taxon>
        <taxon>Stenosarchaea group</taxon>
        <taxon>Methanomicrobia</taxon>
        <taxon>Methanomicrobiales</taxon>
        <taxon>Methanomicrobiaceae</taxon>
        <taxon>Methanogenium</taxon>
    </lineage>
</organism>
<dbReference type="Gene3D" id="3.40.50.10900">
    <property type="entry name" value="PAC-like subunit"/>
    <property type="match status" value="1"/>
</dbReference>
<dbReference type="GO" id="GO:0000502">
    <property type="term" value="C:proteasome complex"/>
    <property type="evidence" value="ECO:0007669"/>
    <property type="project" value="UniProtKB-KW"/>
</dbReference>
<dbReference type="EMBL" id="JAKELO010000002">
    <property type="protein sequence ID" value="MDE4909077.1"/>
    <property type="molecule type" value="Genomic_DNA"/>
</dbReference>
<keyword evidence="2" id="KW-1185">Reference proteome</keyword>
<dbReference type="Pfam" id="PF09754">
    <property type="entry name" value="PAC2"/>
    <property type="match status" value="1"/>
</dbReference>
<reference evidence="1" key="1">
    <citation type="submission" date="2022-01" db="EMBL/GenBank/DDBJ databases">
        <title>Draft genome of Methanogenium marinum DSM 15558.</title>
        <authorList>
            <person name="Chen S.-C."/>
            <person name="You Y.-T."/>
        </authorList>
    </citation>
    <scope>NUCLEOTIDE SEQUENCE</scope>
    <source>
        <strain evidence="1">DSM 15558</strain>
    </source>
</reference>
<protein>
    <submittedName>
        <fullName evidence="1">Proteasome assembly chaperone family protein</fullName>
    </submittedName>
</protein>
<dbReference type="PANTHER" id="PTHR35610:SF8">
    <property type="entry name" value="3-ISOPROPYLMALATE DEHYDRATASE"/>
    <property type="match status" value="1"/>
</dbReference>
<dbReference type="InterPro" id="IPR004425">
    <property type="entry name" value="MJ0106-like"/>
</dbReference>
<evidence type="ECO:0000313" key="2">
    <source>
        <dbReference type="Proteomes" id="UP001143747"/>
    </source>
</evidence>
<proteinExistence type="predicted"/>
<dbReference type="SUPFAM" id="SSF159659">
    <property type="entry name" value="Cgl1923-like"/>
    <property type="match status" value="1"/>
</dbReference>